<feature type="compositionally biased region" description="Pro residues" evidence="1">
    <location>
        <begin position="60"/>
        <end position="73"/>
    </location>
</feature>
<keyword evidence="3" id="KW-1185">Reference proteome</keyword>
<accession>A0A6A7C7S6</accession>
<organism evidence="2 3">
    <name type="scientific">Piedraia hortae CBS 480.64</name>
    <dbReference type="NCBI Taxonomy" id="1314780"/>
    <lineage>
        <taxon>Eukaryota</taxon>
        <taxon>Fungi</taxon>
        <taxon>Dikarya</taxon>
        <taxon>Ascomycota</taxon>
        <taxon>Pezizomycotina</taxon>
        <taxon>Dothideomycetes</taxon>
        <taxon>Dothideomycetidae</taxon>
        <taxon>Capnodiales</taxon>
        <taxon>Piedraiaceae</taxon>
        <taxon>Piedraia</taxon>
    </lineage>
</organism>
<proteinExistence type="predicted"/>
<dbReference type="Proteomes" id="UP000799421">
    <property type="component" value="Unassembled WGS sequence"/>
</dbReference>
<reference evidence="2" key="1">
    <citation type="journal article" date="2020" name="Stud. Mycol.">
        <title>101 Dothideomycetes genomes: a test case for predicting lifestyles and emergence of pathogens.</title>
        <authorList>
            <person name="Haridas S."/>
            <person name="Albert R."/>
            <person name="Binder M."/>
            <person name="Bloem J."/>
            <person name="Labutti K."/>
            <person name="Salamov A."/>
            <person name="Andreopoulos B."/>
            <person name="Baker S."/>
            <person name="Barry K."/>
            <person name="Bills G."/>
            <person name="Bluhm B."/>
            <person name="Cannon C."/>
            <person name="Castanera R."/>
            <person name="Culley D."/>
            <person name="Daum C."/>
            <person name="Ezra D."/>
            <person name="Gonzalez J."/>
            <person name="Henrissat B."/>
            <person name="Kuo A."/>
            <person name="Liang C."/>
            <person name="Lipzen A."/>
            <person name="Lutzoni F."/>
            <person name="Magnuson J."/>
            <person name="Mondo S."/>
            <person name="Nolan M."/>
            <person name="Ohm R."/>
            <person name="Pangilinan J."/>
            <person name="Park H.-J."/>
            <person name="Ramirez L."/>
            <person name="Alfaro M."/>
            <person name="Sun H."/>
            <person name="Tritt A."/>
            <person name="Yoshinaga Y."/>
            <person name="Zwiers L.-H."/>
            <person name="Turgeon B."/>
            <person name="Goodwin S."/>
            <person name="Spatafora J."/>
            <person name="Crous P."/>
            <person name="Grigoriev I."/>
        </authorList>
    </citation>
    <scope>NUCLEOTIDE SEQUENCE</scope>
    <source>
        <strain evidence="2">CBS 480.64</strain>
    </source>
</reference>
<evidence type="ECO:0000313" key="3">
    <source>
        <dbReference type="Proteomes" id="UP000799421"/>
    </source>
</evidence>
<dbReference type="EMBL" id="MU005961">
    <property type="protein sequence ID" value="KAF2863463.1"/>
    <property type="molecule type" value="Genomic_DNA"/>
</dbReference>
<name>A0A6A7C7S6_9PEZI</name>
<feature type="region of interest" description="Disordered" evidence="1">
    <location>
        <begin position="54"/>
        <end position="100"/>
    </location>
</feature>
<protein>
    <submittedName>
        <fullName evidence="2">Uncharacterized protein</fullName>
    </submittedName>
</protein>
<evidence type="ECO:0000313" key="2">
    <source>
        <dbReference type="EMBL" id="KAF2863463.1"/>
    </source>
</evidence>
<gene>
    <name evidence="2" type="ORF">K470DRAFT_268258</name>
</gene>
<sequence length="265" mass="29050">MSPRGSRLTFLLERACNAQAVRQDERQQASDLELHRKAIEASKRHYAGGTGLYALWPEASRPPDPPVLTPPASPGKDPVASEQDDDIPRHDTPLHPPIFADRALRDPWDSWARKDEWEAKTEARRNARRLSFSKDGIVLAKQPIPPGAALDSAAGTPAGSSGAVEACLTKSLTPRKRQAARLLVPAAIPDPDLIAARPTSEPAPFLKPQQPIPIPGAVQILPQERARTSAPHRLRQSFLEYVRTLQEGNYDNEVFDSEDGESYSG</sequence>
<dbReference type="AlphaFoldDB" id="A0A6A7C7S6"/>
<evidence type="ECO:0000256" key="1">
    <source>
        <dbReference type="SAM" id="MobiDB-lite"/>
    </source>
</evidence>